<evidence type="ECO:0000313" key="3">
    <source>
        <dbReference type="Proteomes" id="UP000256970"/>
    </source>
</evidence>
<dbReference type="Proteomes" id="UP000256970">
    <property type="component" value="Unassembled WGS sequence"/>
</dbReference>
<keyword evidence="3" id="KW-1185">Reference proteome</keyword>
<feature type="compositionally biased region" description="Low complexity" evidence="1">
    <location>
        <begin position="591"/>
        <end position="610"/>
    </location>
</feature>
<dbReference type="EMBL" id="FNXT01001323">
    <property type="protein sequence ID" value="SZX78524.1"/>
    <property type="molecule type" value="Genomic_DNA"/>
</dbReference>
<gene>
    <name evidence="2" type="ORF">BQ4739_LOCUS18802</name>
</gene>
<evidence type="ECO:0000256" key="1">
    <source>
        <dbReference type="SAM" id="MobiDB-lite"/>
    </source>
</evidence>
<protein>
    <submittedName>
        <fullName evidence="2">Uncharacterized protein</fullName>
    </submittedName>
</protein>
<sequence length="813" mass="84394">MSSSTGSAAARQRSKFTADVIRAIEDLEVRRINRPSQQLADAAWQKLQFDLPVLEVAELQALLDQLRASLQGKTSWPCYILTAKALENITAGAKRSSSFKPEASQQEQQLQQLLQDAPASSIEAKAAGGSSRSSSAADSQQQQSQEQQGTQTQQQLYQQLCAVLLLQYVAKAASLPEQEAWELLAEYQPEQPEEQQQQQQTALQDMQQQLAGMQLDDTQLLEALVAAASGSGAAASHAGPEAAAACAVGQGSAGSTCTSSTCIYELQEAPEQDADDEEYEAIEAAQAPAAATISLAAAQQQQQQQQYSWPALQQKLCSLAEHVHYSLLGYEPLWQQQQAAQHLLQLLRALGVHAHAEDLQQVLHAYVGLLVDRLAAVPADLPLLQQLWEALGLPGGQGVGFKASSSSSSSSSRQQALPSEAVLGFSVAASVWGQLPGTNARGKLWRLMYDNLLPLLEQCSEQLAYNTASSSTKQQQHAAVQGEGFAHALLLCHVVELLLLGRPGAVDVAGQLVQQGVMRSLVVLFGQHAGNAAAEPVRRAVLLASCSSLQAAAWVLAVPAVLQQLQQPSFQLGGAAEAHGAIWEFVISKSSSSTTSSKNGTASSSSSSSGSGSGGGNSSSGSAGQLLALLELDCSNVSNLQRQVALLQLLSDAQQAAGSRQHLWGPAVVAALKQVAARIKALQASTAAAAAAAGAQERPETAASTASGTAGEGVAVSAVEAVAANGHHTAGLPGGSTTGSSSSSSSSSGVEDDAEGKGAKAARRLQQQPAAAAAAAAAVDVDADALGVRQRQQLQPAALKLIKQLLTSGGKTD</sequence>
<feature type="region of interest" description="Disordered" evidence="1">
    <location>
        <begin position="121"/>
        <end position="148"/>
    </location>
</feature>
<name>A0A383WMX0_TETOB</name>
<feature type="compositionally biased region" description="Low complexity" evidence="1">
    <location>
        <begin position="738"/>
        <end position="749"/>
    </location>
</feature>
<dbReference type="AlphaFoldDB" id="A0A383WMX0"/>
<evidence type="ECO:0000313" key="2">
    <source>
        <dbReference type="EMBL" id="SZX78524.1"/>
    </source>
</evidence>
<dbReference type="PANTHER" id="PTHR23216:SF1">
    <property type="entry name" value="NUCLEOLAR AND COILED-BODY PHOSPHOPROTEIN 1"/>
    <property type="match status" value="1"/>
</dbReference>
<organism evidence="2 3">
    <name type="scientific">Tetradesmus obliquus</name>
    <name type="common">Green alga</name>
    <name type="synonym">Acutodesmus obliquus</name>
    <dbReference type="NCBI Taxonomy" id="3088"/>
    <lineage>
        <taxon>Eukaryota</taxon>
        <taxon>Viridiplantae</taxon>
        <taxon>Chlorophyta</taxon>
        <taxon>core chlorophytes</taxon>
        <taxon>Chlorophyceae</taxon>
        <taxon>CS clade</taxon>
        <taxon>Sphaeropleales</taxon>
        <taxon>Scenedesmaceae</taxon>
        <taxon>Tetradesmus</taxon>
    </lineage>
</organism>
<feature type="compositionally biased region" description="Low complexity" evidence="1">
    <location>
        <begin position="126"/>
        <end position="148"/>
    </location>
</feature>
<accession>A0A383WMX0</accession>
<feature type="region of interest" description="Disordered" evidence="1">
    <location>
        <begin position="591"/>
        <end position="617"/>
    </location>
</feature>
<feature type="region of interest" description="Disordered" evidence="1">
    <location>
        <begin position="727"/>
        <end position="773"/>
    </location>
</feature>
<dbReference type="GO" id="GO:0005654">
    <property type="term" value="C:nucleoplasm"/>
    <property type="evidence" value="ECO:0007669"/>
    <property type="project" value="TreeGrafter"/>
</dbReference>
<proteinExistence type="predicted"/>
<dbReference type="PANTHER" id="PTHR23216">
    <property type="entry name" value="NUCLEOLAR AND COILED-BODY PHOSPHOPROTEIN 1"/>
    <property type="match status" value="1"/>
</dbReference>
<dbReference type="InterPro" id="IPR039191">
    <property type="entry name" value="Nopp140-like"/>
</dbReference>
<reference evidence="2 3" key="1">
    <citation type="submission" date="2016-10" db="EMBL/GenBank/DDBJ databases">
        <authorList>
            <person name="Cai Z."/>
        </authorList>
    </citation>
    <scope>NUCLEOTIDE SEQUENCE [LARGE SCALE GENOMIC DNA]</scope>
</reference>
<dbReference type="GO" id="GO:0005730">
    <property type="term" value="C:nucleolus"/>
    <property type="evidence" value="ECO:0007669"/>
    <property type="project" value="InterPro"/>
</dbReference>